<comment type="caution">
    <text evidence="3">The sequence shown here is derived from an EMBL/GenBank/DDBJ whole genome shotgun (WGS) entry which is preliminary data.</text>
</comment>
<dbReference type="PANTHER" id="PTHR11560">
    <property type="entry name" value="39S RIBOSOMAL PROTEIN L10, MITOCHONDRIAL"/>
    <property type="match status" value="1"/>
</dbReference>
<accession>A0A9P4I412</accession>
<dbReference type="EMBL" id="ML978134">
    <property type="protein sequence ID" value="KAF2094565.1"/>
    <property type="molecule type" value="Genomic_DNA"/>
</dbReference>
<feature type="region of interest" description="Disordered" evidence="2">
    <location>
        <begin position="1"/>
        <end position="39"/>
    </location>
</feature>
<evidence type="ECO:0000256" key="1">
    <source>
        <dbReference type="ARBA" id="ARBA00008889"/>
    </source>
</evidence>
<dbReference type="InterPro" id="IPR043141">
    <property type="entry name" value="Ribosomal_uL10-like_sf"/>
</dbReference>
<evidence type="ECO:0000313" key="3">
    <source>
        <dbReference type="EMBL" id="KAF2094565.1"/>
    </source>
</evidence>
<feature type="non-terminal residue" evidence="3">
    <location>
        <position position="312"/>
    </location>
</feature>
<feature type="non-terminal residue" evidence="3">
    <location>
        <position position="1"/>
    </location>
</feature>
<dbReference type="AlphaFoldDB" id="A0A9P4I412"/>
<evidence type="ECO:0000313" key="4">
    <source>
        <dbReference type="Proteomes" id="UP000799772"/>
    </source>
</evidence>
<dbReference type="OrthoDB" id="360689at2759"/>
<protein>
    <submittedName>
        <fullName evidence="3">Uncharacterized protein</fullName>
    </submittedName>
</protein>
<reference evidence="3" key="1">
    <citation type="journal article" date="2020" name="Stud. Mycol.">
        <title>101 Dothideomycetes genomes: a test case for predicting lifestyles and emergence of pathogens.</title>
        <authorList>
            <person name="Haridas S."/>
            <person name="Albert R."/>
            <person name="Binder M."/>
            <person name="Bloem J."/>
            <person name="Labutti K."/>
            <person name="Salamov A."/>
            <person name="Andreopoulos B."/>
            <person name="Baker S."/>
            <person name="Barry K."/>
            <person name="Bills G."/>
            <person name="Bluhm B."/>
            <person name="Cannon C."/>
            <person name="Castanera R."/>
            <person name="Culley D."/>
            <person name="Daum C."/>
            <person name="Ezra D."/>
            <person name="Gonzalez J."/>
            <person name="Henrissat B."/>
            <person name="Kuo A."/>
            <person name="Liang C."/>
            <person name="Lipzen A."/>
            <person name="Lutzoni F."/>
            <person name="Magnuson J."/>
            <person name="Mondo S."/>
            <person name="Nolan M."/>
            <person name="Ohm R."/>
            <person name="Pangilinan J."/>
            <person name="Park H.-J."/>
            <person name="Ramirez L."/>
            <person name="Alfaro M."/>
            <person name="Sun H."/>
            <person name="Tritt A."/>
            <person name="Yoshinaga Y."/>
            <person name="Zwiers L.-H."/>
            <person name="Turgeon B."/>
            <person name="Goodwin S."/>
            <person name="Spatafora J."/>
            <person name="Crous P."/>
            <person name="Grigoriev I."/>
        </authorList>
    </citation>
    <scope>NUCLEOTIDE SEQUENCE</scope>
    <source>
        <strain evidence="3">CBS 133067</strain>
    </source>
</reference>
<dbReference type="InterPro" id="IPR047865">
    <property type="entry name" value="Ribosomal_uL10_bac_type"/>
</dbReference>
<sequence>AAAAAAITPSPSIEATLHSPPPIQRFPTTQPPSHKPPEFRKSQLHRQYTSLLRSAPLILLFQHNNLTSPEWMGIRRELASALRKVDEQLADEKPDAPREELADSIKIQIIQTGIFAAALRIVEFYNPSEVPSAPTAHPTDPATPTSASIPDITVAKDDPHFTHSLSRTAYNAARANRTARHDLEPLLSGPLALVAFPALSPAHLAAVLRTLAPNKQFAAPKRRANPTYHEPAVQAGLQKLMLLGARVEGRVFDDAGVRWVGGIEGGLDGLRAQLVALLQSCGAGVTSSLEGIGRSVYFTLEGRKGMLEEEGK</sequence>
<dbReference type="Gene3D" id="3.30.70.1730">
    <property type="match status" value="1"/>
</dbReference>
<keyword evidence="4" id="KW-1185">Reference proteome</keyword>
<name>A0A9P4I412_9PEZI</name>
<organism evidence="3 4">
    <name type="scientific">Rhizodiscina lignyota</name>
    <dbReference type="NCBI Taxonomy" id="1504668"/>
    <lineage>
        <taxon>Eukaryota</taxon>
        <taxon>Fungi</taxon>
        <taxon>Dikarya</taxon>
        <taxon>Ascomycota</taxon>
        <taxon>Pezizomycotina</taxon>
        <taxon>Dothideomycetes</taxon>
        <taxon>Pleosporomycetidae</taxon>
        <taxon>Aulographales</taxon>
        <taxon>Rhizodiscinaceae</taxon>
        <taxon>Rhizodiscina</taxon>
    </lineage>
</organism>
<evidence type="ECO:0000256" key="2">
    <source>
        <dbReference type="SAM" id="MobiDB-lite"/>
    </source>
</evidence>
<proteinExistence type="inferred from homology"/>
<dbReference type="SUPFAM" id="SSF160369">
    <property type="entry name" value="Ribosomal protein L10-like"/>
    <property type="match status" value="1"/>
</dbReference>
<feature type="compositionally biased region" description="Pro residues" evidence="2">
    <location>
        <begin position="19"/>
        <end position="34"/>
    </location>
</feature>
<gene>
    <name evidence="3" type="ORF">NA57DRAFT_8744</name>
</gene>
<dbReference type="Proteomes" id="UP000799772">
    <property type="component" value="Unassembled WGS sequence"/>
</dbReference>
<comment type="similarity">
    <text evidence="1">Belongs to the universal ribosomal protein uL10 family.</text>
</comment>